<protein>
    <submittedName>
        <fullName evidence="1">Putative membrane protein</fullName>
    </submittedName>
</protein>
<evidence type="ECO:0000313" key="1">
    <source>
        <dbReference type="EMBL" id="CUH92806.1"/>
    </source>
</evidence>
<evidence type="ECO:0000313" key="2">
    <source>
        <dbReference type="Proteomes" id="UP000196053"/>
    </source>
</evidence>
<gene>
    <name evidence="1" type="ORF">SD1D_1260</name>
</gene>
<dbReference type="PROSITE" id="PS51257">
    <property type="entry name" value="PROKAR_LIPOPROTEIN"/>
    <property type="match status" value="1"/>
</dbReference>
<organism evidence="1 2">
    <name type="scientific">Herbinix luporum</name>
    <dbReference type="NCBI Taxonomy" id="1679721"/>
    <lineage>
        <taxon>Bacteria</taxon>
        <taxon>Bacillati</taxon>
        <taxon>Bacillota</taxon>
        <taxon>Clostridia</taxon>
        <taxon>Lachnospirales</taxon>
        <taxon>Lachnospiraceae</taxon>
        <taxon>Herbinix</taxon>
    </lineage>
</organism>
<keyword evidence="2" id="KW-1185">Reference proteome</keyword>
<accession>A0A0K8J572</accession>
<dbReference type="AlphaFoldDB" id="A0A0K8J572"/>
<dbReference type="KEGG" id="hsd:SD1D_1260"/>
<dbReference type="OrthoDB" id="1738279at2"/>
<reference evidence="2" key="1">
    <citation type="submission" date="2015-09" db="EMBL/GenBank/DDBJ databases">
        <authorList>
            <person name="Wibberg D."/>
        </authorList>
    </citation>
    <scope>NUCLEOTIDE SEQUENCE [LARGE SCALE GENOMIC DNA]</scope>
    <source>
        <strain evidence="2">SD1D</strain>
    </source>
</reference>
<dbReference type="RefSeq" id="WP_058258145.1">
    <property type="nucleotide sequence ID" value="NZ_DUPS01000050.1"/>
</dbReference>
<dbReference type="Proteomes" id="UP000196053">
    <property type="component" value="Chromosome I"/>
</dbReference>
<dbReference type="EMBL" id="LN879430">
    <property type="protein sequence ID" value="CUH92806.1"/>
    <property type="molecule type" value="Genomic_DNA"/>
</dbReference>
<sequence>MYKLKGTHSIKIILMVSLLLAILFLAVGCDNMLSEMFNKDEVIEGTIEKSIDDISNISTVDVEVDIGDIDISYGIDDFVIKADYTIKSKTKIDMTEIIDQIEIQSIVKDENLKINIVKKDDESNLWDWINENYKDLDFYVNLDILVPKKTNKFTLYSHLGDINLNCINGEIIAKTDLGDIIADKVRFNGKCFIQSGMGDIECKLGPTINKDCKVNIYTSMGDIIINSNKQNYKTIDTYEKMMSIKETILVDDLCTITAETCMGDLTFK</sequence>
<name>A0A0K8J572_9FIRM</name>
<proteinExistence type="predicted"/>